<dbReference type="AlphaFoldDB" id="A0A8H7PES7"/>
<dbReference type="Proteomes" id="UP000654370">
    <property type="component" value="Unassembled WGS sequence"/>
</dbReference>
<accession>A0A8H7PES7</accession>
<keyword evidence="2" id="KW-0812">Transmembrane</keyword>
<dbReference type="Gene3D" id="3.30.40.10">
    <property type="entry name" value="Zinc/RING finger domain, C3HC4 (zinc finger)"/>
    <property type="match status" value="1"/>
</dbReference>
<evidence type="ECO:0000313" key="4">
    <source>
        <dbReference type="Proteomes" id="UP000654370"/>
    </source>
</evidence>
<evidence type="ECO:0008006" key="5">
    <source>
        <dbReference type="Google" id="ProtNLM"/>
    </source>
</evidence>
<feature type="region of interest" description="Disordered" evidence="1">
    <location>
        <begin position="131"/>
        <end position="184"/>
    </location>
</feature>
<keyword evidence="2" id="KW-1133">Transmembrane helix</keyword>
<feature type="compositionally biased region" description="Polar residues" evidence="1">
    <location>
        <begin position="138"/>
        <end position="153"/>
    </location>
</feature>
<feature type="transmembrane region" description="Helical" evidence="2">
    <location>
        <begin position="41"/>
        <end position="62"/>
    </location>
</feature>
<dbReference type="InterPro" id="IPR013083">
    <property type="entry name" value="Znf_RING/FYVE/PHD"/>
</dbReference>
<name>A0A8H7PES7_MORIS</name>
<protein>
    <recommendedName>
        <fullName evidence="5">RING-type domain-containing protein</fullName>
    </recommendedName>
</protein>
<gene>
    <name evidence="3" type="ORF">INT43_001452</name>
</gene>
<keyword evidence="2" id="KW-0472">Membrane</keyword>
<keyword evidence="4" id="KW-1185">Reference proteome</keyword>
<dbReference type="EMBL" id="JAEPQZ010000018">
    <property type="protein sequence ID" value="KAG2171976.1"/>
    <property type="molecule type" value="Genomic_DNA"/>
</dbReference>
<sequence>MSTTSSNVPSSASATATDSGTASQYLDGFTGMSGWSEAARWAINAVVIIVVVIASAFFYYRYRKLRRLADSRQLSHVATEDTRRATEPSADDDLTLLDHEQLAILPVSKYDPDKVRNSTCPICLEDFEPTRRRRHSNESLPPSLSETDMTDSIISKPPSVASMSRTSQPPPFNDNYNEPAQASSRPVKRFIRRLPCGHGFCVTCIGE</sequence>
<evidence type="ECO:0000256" key="1">
    <source>
        <dbReference type="SAM" id="MobiDB-lite"/>
    </source>
</evidence>
<reference evidence="3" key="1">
    <citation type="submission" date="2020-12" db="EMBL/GenBank/DDBJ databases">
        <title>Metabolic potential, ecology and presence of endohyphal bacteria is reflected in genomic diversity of Mucoromycotina.</title>
        <authorList>
            <person name="Muszewska A."/>
            <person name="Okrasinska A."/>
            <person name="Steczkiewicz K."/>
            <person name="Drgas O."/>
            <person name="Orlowska M."/>
            <person name="Perlinska-Lenart U."/>
            <person name="Aleksandrzak-Piekarczyk T."/>
            <person name="Szatraj K."/>
            <person name="Zielenkiewicz U."/>
            <person name="Pilsyk S."/>
            <person name="Malc E."/>
            <person name="Mieczkowski P."/>
            <person name="Kruszewska J.S."/>
            <person name="Biernat P."/>
            <person name="Pawlowska J."/>
        </authorList>
    </citation>
    <scope>NUCLEOTIDE SEQUENCE</scope>
    <source>
        <strain evidence="3">WA0000067209</strain>
    </source>
</reference>
<organism evidence="3 4">
    <name type="scientific">Mortierella isabellina</name>
    <name type="common">Filamentous fungus</name>
    <name type="synonym">Umbelopsis isabellina</name>
    <dbReference type="NCBI Taxonomy" id="91625"/>
    <lineage>
        <taxon>Eukaryota</taxon>
        <taxon>Fungi</taxon>
        <taxon>Fungi incertae sedis</taxon>
        <taxon>Mucoromycota</taxon>
        <taxon>Mucoromycotina</taxon>
        <taxon>Umbelopsidomycetes</taxon>
        <taxon>Umbelopsidales</taxon>
        <taxon>Umbelopsidaceae</taxon>
        <taxon>Umbelopsis</taxon>
    </lineage>
</organism>
<dbReference type="OrthoDB" id="8062037at2759"/>
<evidence type="ECO:0000313" key="3">
    <source>
        <dbReference type="EMBL" id="KAG2171976.1"/>
    </source>
</evidence>
<evidence type="ECO:0000256" key="2">
    <source>
        <dbReference type="SAM" id="Phobius"/>
    </source>
</evidence>
<proteinExistence type="predicted"/>
<feature type="compositionally biased region" description="Polar residues" evidence="1">
    <location>
        <begin position="174"/>
        <end position="184"/>
    </location>
</feature>
<dbReference type="SUPFAM" id="SSF57850">
    <property type="entry name" value="RING/U-box"/>
    <property type="match status" value="1"/>
</dbReference>
<comment type="caution">
    <text evidence="3">The sequence shown here is derived from an EMBL/GenBank/DDBJ whole genome shotgun (WGS) entry which is preliminary data.</text>
</comment>